<comment type="caution">
    <text evidence="1">The sequence shown here is derived from an EMBL/GenBank/DDBJ whole genome shotgun (WGS) entry which is preliminary data.</text>
</comment>
<name>A0A9D4GS37_DREPO</name>
<protein>
    <submittedName>
        <fullName evidence="1">Uncharacterized protein</fullName>
    </submittedName>
</protein>
<dbReference type="AlphaFoldDB" id="A0A9D4GS37"/>
<reference evidence="1" key="1">
    <citation type="journal article" date="2019" name="bioRxiv">
        <title>The Genome of the Zebra Mussel, Dreissena polymorpha: A Resource for Invasive Species Research.</title>
        <authorList>
            <person name="McCartney M.A."/>
            <person name="Auch B."/>
            <person name="Kono T."/>
            <person name="Mallez S."/>
            <person name="Zhang Y."/>
            <person name="Obille A."/>
            <person name="Becker A."/>
            <person name="Abrahante J.E."/>
            <person name="Garbe J."/>
            <person name="Badalamenti J.P."/>
            <person name="Herman A."/>
            <person name="Mangelson H."/>
            <person name="Liachko I."/>
            <person name="Sullivan S."/>
            <person name="Sone E.D."/>
            <person name="Koren S."/>
            <person name="Silverstein K.A.T."/>
            <person name="Beckman K.B."/>
            <person name="Gohl D.M."/>
        </authorList>
    </citation>
    <scope>NUCLEOTIDE SEQUENCE</scope>
    <source>
        <strain evidence="1">Duluth1</strain>
        <tissue evidence="1">Whole animal</tissue>
    </source>
</reference>
<reference evidence="1" key="2">
    <citation type="submission" date="2020-11" db="EMBL/GenBank/DDBJ databases">
        <authorList>
            <person name="McCartney M.A."/>
            <person name="Auch B."/>
            <person name="Kono T."/>
            <person name="Mallez S."/>
            <person name="Becker A."/>
            <person name="Gohl D.M."/>
            <person name="Silverstein K.A.T."/>
            <person name="Koren S."/>
            <person name="Bechman K.B."/>
            <person name="Herman A."/>
            <person name="Abrahante J.E."/>
            <person name="Garbe J."/>
        </authorList>
    </citation>
    <scope>NUCLEOTIDE SEQUENCE</scope>
    <source>
        <strain evidence="1">Duluth1</strain>
        <tissue evidence="1">Whole animal</tissue>
    </source>
</reference>
<evidence type="ECO:0000313" key="1">
    <source>
        <dbReference type="EMBL" id="KAH3820798.1"/>
    </source>
</evidence>
<organism evidence="1 2">
    <name type="scientific">Dreissena polymorpha</name>
    <name type="common">Zebra mussel</name>
    <name type="synonym">Mytilus polymorpha</name>
    <dbReference type="NCBI Taxonomy" id="45954"/>
    <lineage>
        <taxon>Eukaryota</taxon>
        <taxon>Metazoa</taxon>
        <taxon>Spiralia</taxon>
        <taxon>Lophotrochozoa</taxon>
        <taxon>Mollusca</taxon>
        <taxon>Bivalvia</taxon>
        <taxon>Autobranchia</taxon>
        <taxon>Heteroconchia</taxon>
        <taxon>Euheterodonta</taxon>
        <taxon>Imparidentia</taxon>
        <taxon>Neoheterodontei</taxon>
        <taxon>Myida</taxon>
        <taxon>Dreissenoidea</taxon>
        <taxon>Dreissenidae</taxon>
        <taxon>Dreissena</taxon>
    </lineage>
</organism>
<dbReference type="Proteomes" id="UP000828390">
    <property type="component" value="Unassembled WGS sequence"/>
</dbReference>
<dbReference type="EMBL" id="JAIWYP010000005">
    <property type="protein sequence ID" value="KAH3820798.1"/>
    <property type="molecule type" value="Genomic_DNA"/>
</dbReference>
<gene>
    <name evidence="1" type="ORF">DPMN_122547</name>
</gene>
<evidence type="ECO:0000313" key="2">
    <source>
        <dbReference type="Proteomes" id="UP000828390"/>
    </source>
</evidence>
<sequence length="78" mass="9109">MIHENCEEFALNLCNWSLRHPAMRTNNLKIKEQQIFILHKQEEYTKMQEVVSRQCFHAREGGHMVIGPSVRPSVTLCA</sequence>
<accession>A0A9D4GS37</accession>
<keyword evidence="2" id="KW-1185">Reference proteome</keyword>
<proteinExistence type="predicted"/>